<evidence type="ECO:0000313" key="1">
    <source>
        <dbReference type="EMBL" id="KAI4549322.1"/>
    </source>
</evidence>
<evidence type="ECO:0000313" key="2">
    <source>
        <dbReference type="Proteomes" id="UP001214576"/>
    </source>
</evidence>
<sequence>MLSSYISVHGVTKSWTGLSDWTGHCTVSCHVWPLLCSRVAQLYTCVFSVFFPIMVYRQILDRAPCATQQGLAVCPSCGNSLHLLIPDSQRFPPLSPKHEFF</sequence>
<keyword evidence="2" id="KW-1185">Reference proteome</keyword>
<dbReference type="Proteomes" id="UP001214576">
    <property type="component" value="Unassembled WGS sequence"/>
</dbReference>
<comment type="caution">
    <text evidence="1">The sequence shown here is derived from an EMBL/GenBank/DDBJ whole genome shotgun (WGS) entry which is preliminary data.</text>
</comment>
<reference evidence="1" key="1">
    <citation type="submission" date="2022-03" db="EMBL/GenBank/DDBJ databases">
        <title>Genomic analyses of argali, domestic sheep and their hybrids provide insights into chromosomal evolution, heterosis and genetic basis of agronomic traits.</title>
        <authorList>
            <person name="Li M."/>
        </authorList>
    </citation>
    <scope>NUCLEOTIDE SEQUENCE</scope>
    <source>
        <strain evidence="1">CAU-MHL-2022a</strain>
        <tissue evidence="1">Skin</tissue>
    </source>
</reference>
<protein>
    <submittedName>
        <fullName evidence="1">Uncharacterized protein</fullName>
    </submittedName>
</protein>
<proteinExistence type="predicted"/>
<name>A0AAD4UQI5_OVIAM</name>
<organism evidence="1 2">
    <name type="scientific">Ovis ammon polii</name>
    <dbReference type="NCBI Taxonomy" id="230172"/>
    <lineage>
        <taxon>Eukaryota</taxon>
        <taxon>Metazoa</taxon>
        <taxon>Chordata</taxon>
        <taxon>Craniata</taxon>
        <taxon>Vertebrata</taxon>
        <taxon>Euteleostomi</taxon>
        <taxon>Mammalia</taxon>
        <taxon>Eutheria</taxon>
        <taxon>Laurasiatheria</taxon>
        <taxon>Artiodactyla</taxon>
        <taxon>Ruminantia</taxon>
        <taxon>Pecora</taxon>
        <taxon>Bovidae</taxon>
        <taxon>Caprinae</taxon>
        <taxon>Ovis</taxon>
    </lineage>
</organism>
<accession>A0AAD4UQI5</accession>
<gene>
    <name evidence="1" type="ORF">MG293_001652</name>
</gene>
<dbReference type="AlphaFoldDB" id="A0AAD4UQI5"/>
<dbReference type="EMBL" id="JAKZEL010000001">
    <property type="protein sequence ID" value="KAI4549322.1"/>
    <property type="molecule type" value="Genomic_DNA"/>
</dbReference>